<protein>
    <submittedName>
        <fullName evidence="2">Uncharacterized protein</fullName>
    </submittedName>
</protein>
<dbReference type="RefSeq" id="WP_364023137.1">
    <property type="nucleotide sequence ID" value="NZ_JBFATD010000007.1"/>
</dbReference>
<reference evidence="2 3" key="1">
    <citation type="submission" date="2024-06" db="EMBL/GenBank/DDBJ databases">
        <title>The Natural Products Discovery Center: Release of the First 8490 Sequenced Strains for Exploring Actinobacteria Biosynthetic Diversity.</title>
        <authorList>
            <person name="Kalkreuter E."/>
            <person name="Kautsar S.A."/>
            <person name="Yang D."/>
            <person name="Bader C.D."/>
            <person name="Teijaro C.N."/>
            <person name="Fluegel L."/>
            <person name="Davis C.M."/>
            <person name="Simpson J.R."/>
            <person name="Lauterbach L."/>
            <person name="Steele A.D."/>
            <person name="Gui C."/>
            <person name="Meng S."/>
            <person name="Li G."/>
            <person name="Viehrig K."/>
            <person name="Ye F."/>
            <person name="Su P."/>
            <person name="Kiefer A.F."/>
            <person name="Nichols A."/>
            <person name="Cepeda A.J."/>
            <person name="Yan W."/>
            <person name="Fan B."/>
            <person name="Jiang Y."/>
            <person name="Adhikari A."/>
            <person name="Zheng C.-J."/>
            <person name="Schuster L."/>
            <person name="Cowan T.M."/>
            <person name="Smanski M.J."/>
            <person name="Chevrette M.G."/>
            <person name="De Carvalho L.P.S."/>
            <person name="Shen B."/>
        </authorList>
    </citation>
    <scope>NUCLEOTIDE SEQUENCE [LARGE SCALE GENOMIC DNA]</scope>
    <source>
        <strain evidence="2 3">NPDC052768</strain>
    </source>
</reference>
<dbReference type="EMBL" id="JBFATE010000007">
    <property type="protein sequence ID" value="MEV5247242.1"/>
    <property type="molecule type" value="Genomic_DNA"/>
</dbReference>
<name>A0ABV3JGF3_9ACTN</name>
<sequence>MRELAASWERARPHLDRIREPFAQHAAVPGGWVYDFDAFVDLLTQWGDVLTERTDLAGVTRSASNSGRPSHGDGGHWRPRMDSNLRPA</sequence>
<evidence type="ECO:0000256" key="1">
    <source>
        <dbReference type="SAM" id="MobiDB-lite"/>
    </source>
</evidence>
<comment type="caution">
    <text evidence="2">The sequence shown here is derived from an EMBL/GenBank/DDBJ whole genome shotgun (WGS) entry which is preliminary data.</text>
</comment>
<proteinExistence type="predicted"/>
<feature type="region of interest" description="Disordered" evidence="1">
    <location>
        <begin position="58"/>
        <end position="88"/>
    </location>
</feature>
<evidence type="ECO:0000313" key="3">
    <source>
        <dbReference type="Proteomes" id="UP001552527"/>
    </source>
</evidence>
<organism evidence="2 3">
    <name type="scientific">Streptomyces werraensis</name>
    <dbReference type="NCBI Taxonomy" id="68284"/>
    <lineage>
        <taxon>Bacteria</taxon>
        <taxon>Bacillati</taxon>
        <taxon>Actinomycetota</taxon>
        <taxon>Actinomycetes</taxon>
        <taxon>Kitasatosporales</taxon>
        <taxon>Streptomycetaceae</taxon>
        <taxon>Streptomyces</taxon>
    </lineage>
</organism>
<gene>
    <name evidence="2" type="ORF">AB0K95_18525</name>
</gene>
<dbReference type="Proteomes" id="UP001552527">
    <property type="component" value="Unassembled WGS sequence"/>
</dbReference>
<evidence type="ECO:0000313" key="2">
    <source>
        <dbReference type="EMBL" id="MEV5247242.1"/>
    </source>
</evidence>
<accession>A0ABV3JGF3</accession>
<keyword evidence="3" id="KW-1185">Reference proteome</keyword>
<feature type="compositionally biased region" description="Basic and acidic residues" evidence="1">
    <location>
        <begin position="70"/>
        <end position="88"/>
    </location>
</feature>